<dbReference type="InterPro" id="IPR003439">
    <property type="entry name" value="ABC_transporter-like_ATP-bd"/>
</dbReference>
<evidence type="ECO:0000256" key="9">
    <source>
        <dbReference type="SAM" id="MobiDB-lite"/>
    </source>
</evidence>
<dbReference type="PROSITE" id="PS50929">
    <property type="entry name" value="ABC_TM1F"/>
    <property type="match status" value="1"/>
</dbReference>
<evidence type="ECO:0000259" key="11">
    <source>
        <dbReference type="PROSITE" id="PS50893"/>
    </source>
</evidence>
<evidence type="ECO:0000256" key="5">
    <source>
        <dbReference type="ARBA" id="ARBA00022840"/>
    </source>
</evidence>
<dbReference type="InterPro" id="IPR036640">
    <property type="entry name" value="ABC1_TM_sf"/>
</dbReference>
<dbReference type="SMART" id="SM00382">
    <property type="entry name" value="AAA"/>
    <property type="match status" value="1"/>
</dbReference>
<feature type="domain" description="ABC transporter" evidence="11">
    <location>
        <begin position="644"/>
        <end position="878"/>
    </location>
</feature>
<comment type="subcellular location">
    <subcellularLocation>
        <location evidence="1">Membrane</location>
        <topology evidence="1">Multi-pass membrane protein</topology>
    </subcellularLocation>
</comment>
<dbReference type="PANTHER" id="PTHR24221">
    <property type="entry name" value="ATP-BINDING CASSETTE SUB-FAMILY B"/>
    <property type="match status" value="1"/>
</dbReference>
<gene>
    <name evidence="13" type="ORF">LTR62_001393</name>
</gene>
<dbReference type="SUPFAM" id="SSF52540">
    <property type="entry name" value="P-loop containing nucleoside triphosphate hydrolases"/>
    <property type="match status" value="1"/>
</dbReference>
<dbReference type="PROSITE" id="PS00211">
    <property type="entry name" value="ABC_TRANSPORTER_1"/>
    <property type="match status" value="1"/>
</dbReference>
<protein>
    <recommendedName>
        <fullName evidence="15">Heavy metal tolerance protein</fullName>
    </recommendedName>
</protein>
<keyword evidence="4" id="KW-0547">Nucleotide-binding</keyword>
<keyword evidence="5" id="KW-0067">ATP-binding</keyword>
<comment type="caution">
    <text evidence="13">The sequence shown here is derived from an EMBL/GenBank/DDBJ whole genome shotgun (WGS) entry which is preliminary data.</text>
</comment>
<feature type="region of interest" description="Disordered" evidence="9">
    <location>
        <begin position="56"/>
        <end position="76"/>
    </location>
</feature>
<dbReference type="InterPro" id="IPR027417">
    <property type="entry name" value="P-loop_NTPase"/>
</dbReference>
<dbReference type="InterPro" id="IPR017871">
    <property type="entry name" value="ABC_transporter-like_CS"/>
</dbReference>
<dbReference type="InterPro" id="IPR039421">
    <property type="entry name" value="Type_1_exporter"/>
</dbReference>
<dbReference type="GO" id="GO:0140359">
    <property type="term" value="F:ABC-type transporter activity"/>
    <property type="evidence" value="ECO:0007669"/>
    <property type="project" value="InterPro"/>
</dbReference>
<dbReference type="EMBL" id="JAVRRL010000128">
    <property type="protein sequence ID" value="KAK5107300.1"/>
    <property type="molecule type" value="Genomic_DNA"/>
</dbReference>
<dbReference type="GO" id="GO:0005774">
    <property type="term" value="C:vacuolar membrane"/>
    <property type="evidence" value="ECO:0007669"/>
    <property type="project" value="TreeGrafter"/>
</dbReference>
<dbReference type="GO" id="GO:0016887">
    <property type="term" value="F:ATP hydrolysis activity"/>
    <property type="evidence" value="ECO:0007669"/>
    <property type="project" value="InterPro"/>
</dbReference>
<organism evidence="13 14">
    <name type="scientific">Meristemomyces frigidus</name>
    <dbReference type="NCBI Taxonomy" id="1508187"/>
    <lineage>
        <taxon>Eukaryota</taxon>
        <taxon>Fungi</taxon>
        <taxon>Dikarya</taxon>
        <taxon>Ascomycota</taxon>
        <taxon>Pezizomycotina</taxon>
        <taxon>Dothideomycetes</taxon>
        <taxon>Dothideomycetidae</taxon>
        <taxon>Mycosphaerellales</taxon>
        <taxon>Teratosphaeriaceae</taxon>
        <taxon>Meristemomyces</taxon>
    </lineage>
</organism>
<evidence type="ECO:0000256" key="2">
    <source>
        <dbReference type="ARBA" id="ARBA00022448"/>
    </source>
</evidence>
<dbReference type="FunFam" id="1.20.1560.10:FF:000050">
    <property type="entry name" value="Vacuolar ABC heavy metal transporter (Hmt1)"/>
    <property type="match status" value="1"/>
</dbReference>
<keyword evidence="6 10" id="KW-1133">Transmembrane helix</keyword>
<feature type="region of interest" description="Disordered" evidence="9">
    <location>
        <begin position="892"/>
        <end position="1003"/>
    </location>
</feature>
<evidence type="ECO:0008006" key="15">
    <source>
        <dbReference type="Google" id="ProtNLM"/>
    </source>
</evidence>
<name>A0AAN7TJR4_9PEZI</name>
<evidence type="ECO:0000256" key="4">
    <source>
        <dbReference type="ARBA" id="ARBA00022741"/>
    </source>
</evidence>
<dbReference type="Pfam" id="PF00005">
    <property type="entry name" value="ABC_tran"/>
    <property type="match status" value="1"/>
</dbReference>
<dbReference type="FunFam" id="3.40.50.300:FF:000186">
    <property type="entry name" value="ATP-binding cassette sub-family B member 7, mitochondrial"/>
    <property type="match status" value="1"/>
</dbReference>
<dbReference type="Gene3D" id="3.40.50.300">
    <property type="entry name" value="P-loop containing nucleotide triphosphate hydrolases"/>
    <property type="match status" value="1"/>
</dbReference>
<feature type="transmembrane region" description="Helical" evidence="10">
    <location>
        <begin position="92"/>
        <end position="114"/>
    </location>
</feature>
<feature type="domain" description="ABC transmembrane type-1" evidence="12">
    <location>
        <begin position="324"/>
        <end position="610"/>
    </location>
</feature>
<feature type="transmembrane region" description="Helical" evidence="10">
    <location>
        <begin position="20"/>
        <end position="43"/>
    </location>
</feature>
<evidence type="ECO:0000256" key="8">
    <source>
        <dbReference type="ARBA" id="ARBA00024363"/>
    </source>
</evidence>
<dbReference type="GO" id="GO:0005524">
    <property type="term" value="F:ATP binding"/>
    <property type="evidence" value="ECO:0007669"/>
    <property type="project" value="UniProtKB-KW"/>
</dbReference>
<dbReference type="PANTHER" id="PTHR24221:SF651">
    <property type="entry name" value="HEAVY METAL TOLERANCE PROTEIN"/>
    <property type="match status" value="1"/>
</dbReference>
<evidence type="ECO:0000313" key="14">
    <source>
        <dbReference type="Proteomes" id="UP001310890"/>
    </source>
</evidence>
<feature type="transmembrane region" description="Helical" evidence="10">
    <location>
        <begin position="467"/>
        <end position="486"/>
    </location>
</feature>
<keyword evidence="7 10" id="KW-0472">Membrane</keyword>
<evidence type="ECO:0000259" key="12">
    <source>
        <dbReference type="PROSITE" id="PS50929"/>
    </source>
</evidence>
<evidence type="ECO:0000256" key="7">
    <source>
        <dbReference type="ARBA" id="ARBA00023136"/>
    </source>
</evidence>
<feature type="region of interest" description="Disordered" evidence="9">
    <location>
        <begin position="250"/>
        <end position="291"/>
    </location>
</feature>
<sequence length="1003" mass="111291">MPYGSLPWVSNPIAQQILTYLQIAYPIIVLFLYITTFTIWSIVTASNDNAEVKQGAEQLGPGGKPLPKKNKPEVKGPTALDFSRPTKLLFEWLSVGLLATIAGNIAVVIVHALVEREESWWCGQAPTIYLVGSFMVYALFLITILDSKSSPNVAHLTTWIAAWLMEIILLGASFGIYAHEHREPKVGDPKGGELQGDMTQWEITEVTLDLVRVMLLMALIGFYVLFVLLRGRRARKEAASNAEEQTCLLGGENHGGAENGATQPANGYGTANGKPRGSHPDTPAGWEKPKETPTRSWWEYIRAYGIFLPYIWPYKDNWLKFNFVLCFTIVILQRGIQVLVPIQTGHITNILAGEDGPARMPWGAIMLYILYRIFQGSNGLLGAARQVLWIPVEQYSYRELSVAAFEHVHQLSLDFHLGKKTGEVLSALGKGSSLNTFLESITFNVLPMLVDLVVAIVYFLIYFDAYYALVIAVVTFWYIYITIRMASWRADIRRQATNASREEDAVKNDSMMSYETVKYFNAETYEFNRYREAVKTYQRAEYLVTFSLALMNTIQNLVFMLGLIVACFIAAYQVTTHQRKVGQFVVLLTYMTQLQGPLNFFGTFYRMIQNNMINSERMLELFKESPTVVDSPDAVPLPLCEGEIRYNDVKFSYDTRKPALHGLTFRCKPGTTTALVGESGGGKSTVFRLLFRFYNAQSGTMQIDGHDVQGLTIDSLRSHIGVVPQDTVLFNETLMYNLKYARQAATDEEVYAACRAASIHEKILGFPDGYDTKVGERGLRLSGGEKQRVAIARTIIKNPRIILLDEATAALDTETEEHIQEALQTLARGRTMLVIAHRLSTITMCDQILVLHEGRVVERGTHTDLLAIKGKYAGMWRKQVRAQRAAEDAKALQAKADRLRRESIDGSARRPNAEDSPGSSDEDDPQVGGSGQARAAEQTELQSALSMSPGGAVSSAQIASVLGGGQDTGTDSAPQREALRSGAVRPVSPVAEEESGRPAAGHP</sequence>
<evidence type="ECO:0000256" key="6">
    <source>
        <dbReference type="ARBA" id="ARBA00022989"/>
    </source>
</evidence>
<keyword evidence="3 10" id="KW-0812">Transmembrane</keyword>
<dbReference type="InterPro" id="IPR003593">
    <property type="entry name" value="AAA+_ATPase"/>
</dbReference>
<dbReference type="AlphaFoldDB" id="A0AAN7TJR4"/>
<dbReference type="Pfam" id="PF00664">
    <property type="entry name" value="ABC_membrane"/>
    <property type="match status" value="1"/>
</dbReference>
<dbReference type="CDD" id="cd03253">
    <property type="entry name" value="ABCC_ATM1_transporter"/>
    <property type="match status" value="1"/>
</dbReference>
<dbReference type="Proteomes" id="UP001310890">
    <property type="component" value="Unassembled WGS sequence"/>
</dbReference>
<feature type="transmembrane region" description="Helical" evidence="10">
    <location>
        <begin position="441"/>
        <end position="461"/>
    </location>
</feature>
<dbReference type="Gene3D" id="1.20.1560.10">
    <property type="entry name" value="ABC transporter type 1, transmembrane domain"/>
    <property type="match status" value="1"/>
</dbReference>
<keyword evidence="2" id="KW-0813">Transport</keyword>
<evidence type="ECO:0000256" key="3">
    <source>
        <dbReference type="ARBA" id="ARBA00022692"/>
    </source>
</evidence>
<reference evidence="13" key="1">
    <citation type="submission" date="2023-08" db="EMBL/GenBank/DDBJ databases">
        <title>Black Yeasts Isolated from many extreme environments.</title>
        <authorList>
            <person name="Coleine C."/>
            <person name="Stajich J.E."/>
            <person name="Selbmann L."/>
        </authorList>
    </citation>
    <scope>NUCLEOTIDE SEQUENCE</scope>
    <source>
        <strain evidence="13">CCFEE 5401</strain>
    </source>
</reference>
<comment type="similarity">
    <text evidence="8">Belongs to the ABC transporter superfamily. ABCB family. Heavy Metal importer (TC 3.A.1.210) subfamily.</text>
</comment>
<feature type="transmembrane region" description="Helical" evidence="10">
    <location>
        <begin position="210"/>
        <end position="229"/>
    </location>
</feature>
<dbReference type="CDD" id="cd18583">
    <property type="entry name" value="ABC_6TM_HMT1"/>
    <property type="match status" value="1"/>
</dbReference>
<dbReference type="SUPFAM" id="SSF90123">
    <property type="entry name" value="ABC transporter transmembrane region"/>
    <property type="match status" value="1"/>
</dbReference>
<evidence type="ECO:0000256" key="1">
    <source>
        <dbReference type="ARBA" id="ARBA00004141"/>
    </source>
</evidence>
<accession>A0AAN7TJR4</accession>
<feature type="transmembrane region" description="Helical" evidence="10">
    <location>
        <begin position="157"/>
        <end position="178"/>
    </location>
</feature>
<dbReference type="InterPro" id="IPR011527">
    <property type="entry name" value="ABC1_TM_dom"/>
</dbReference>
<feature type="transmembrane region" description="Helical" evidence="10">
    <location>
        <begin position="557"/>
        <end position="575"/>
    </location>
</feature>
<evidence type="ECO:0000313" key="13">
    <source>
        <dbReference type="EMBL" id="KAK5107300.1"/>
    </source>
</evidence>
<dbReference type="GO" id="GO:0000041">
    <property type="term" value="P:transition metal ion transport"/>
    <property type="evidence" value="ECO:0007669"/>
    <property type="project" value="UniProtKB-ARBA"/>
</dbReference>
<dbReference type="PROSITE" id="PS50893">
    <property type="entry name" value="ABC_TRANSPORTER_2"/>
    <property type="match status" value="1"/>
</dbReference>
<proteinExistence type="inferred from homology"/>
<feature type="compositionally biased region" description="Basic and acidic residues" evidence="9">
    <location>
        <begin position="892"/>
        <end position="913"/>
    </location>
</feature>
<evidence type="ECO:0000256" key="10">
    <source>
        <dbReference type="SAM" id="Phobius"/>
    </source>
</evidence>
<feature type="transmembrane region" description="Helical" evidence="10">
    <location>
        <begin position="126"/>
        <end position="145"/>
    </location>
</feature>